<sequence>MHRVQSQSLLRASDWPKHKAVCKYIQSCRQTTRHDAMILPANGGPAHLRKLSFSVDAACFPSAVTLRAPDLRDIFGPELQETRYHCIEAKDQPNADNDGEYMMFYNMSTRLPPNKYLLYFLRLDELPEDRPFWHGDVVIVKTYDRYLHRPKDLQKSGAAFPPLPEVDFMDVRMDFLPGVQNWMGKFYDVGFQDAVKNTALVEKLKRRDDTPLRQRKPVPVDNDRRLEDEVE</sequence>
<dbReference type="AlphaFoldDB" id="A0A165QUM3"/>
<reference evidence="2 3" key="1">
    <citation type="journal article" date="2016" name="Mol. Biol. Evol.">
        <title>Comparative Genomics of Early-Diverging Mushroom-Forming Fungi Provides Insights into the Origins of Lignocellulose Decay Capabilities.</title>
        <authorList>
            <person name="Nagy L.G."/>
            <person name="Riley R."/>
            <person name="Tritt A."/>
            <person name="Adam C."/>
            <person name="Daum C."/>
            <person name="Floudas D."/>
            <person name="Sun H."/>
            <person name="Yadav J.S."/>
            <person name="Pangilinan J."/>
            <person name="Larsson K.H."/>
            <person name="Matsuura K."/>
            <person name="Barry K."/>
            <person name="Labutti K."/>
            <person name="Kuo R."/>
            <person name="Ohm R.A."/>
            <person name="Bhattacharya S.S."/>
            <person name="Shirouzu T."/>
            <person name="Yoshinaga Y."/>
            <person name="Martin F.M."/>
            <person name="Grigoriev I.V."/>
            <person name="Hibbett D.S."/>
        </authorList>
    </citation>
    <scope>NUCLEOTIDE SEQUENCE [LARGE SCALE GENOMIC DNA]</scope>
    <source>
        <strain evidence="2 3">HHB12029</strain>
    </source>
</reference>
<dbReference type="EMBL" id="KV425882">
    <property type="protein sequence ID" value="KZW04095.1"/>
    <property type="molecule type" value="Genomic_DNA"/>
</dbReference>
<proteinExistence type="predicted"/>
<evidence type="ECO:0000313" key="2">
    <source>
        <dbReference type="EMBL" id="KZW04095.1"/>
    </source>
</evidence>
<feature type="region of interest" description="Disordered" evidence="1">
    <location>
        <begin position="206"/>
        <end position="231"/>
    </location>
</feature>
<evidence type="ECO:0000313" key="3">
    <source>
        <dbReference type="Proteomes" id="UP000077266"/>
    </source>
</evidence>
<name>A0A165QUM3_EXIGL</name>
<dbReference type="OrthoDB" id="432970at2759"/>
<dbReference type="STRING" id="1314781.A0A165QUM3"/>
<accession>A0A165QUM3</accession>
<protein>
    <submittedName>
        <fullName evidence="2">Uncharacterized protein</fullName>
    </submittedName>
</protein>
<feature type="compositionally biased region" description="Basic and acidic residues" evidence="1">
    <location>
        <begin position="221"/>
        <end position="231"/>
    </location>
</feature>
<dbReference type="Proteomes" id="UP000077266">
    <property type="component" value="Unassembled WGS sequence"/>
</dbReference>
<gene>
    <name evidence="2" type="ORF">EXIGLDRAFT_15010</name>
</gene>
<keyword evidence="3" id="KW-1185">Reference proteome</keyword>
<organism evidence="2 3">
    <name type="scientific">Exidia glandulosa HHB12029</name>
    <dbReference type="NCBI Taxonomy" id="1314781"/>
    <lineage>
        <taxon>Eukaryota</taxon>
        <taxon>Fungi</taxon>
        <taxon>Dikarya</taxon>
        <taxon>Basidiomycota</taxon>
        <taxon>Agaricomycotina</taxon>
        <taxon>Agaricomycetes</taxon>
        <taxon>Auriculariales</taxon>
        <taxon>Exidiaceae</taxon>
        <taxon>Exidia</taxon>
    </lineage>
</organism>
<evidence type="ECO:0000256" key="1">
    <source>
        <dbReference type="SAM" id="MobiDB-lite"/>
    </source>
</evidence>
<dbReference type="InParanoid" id="A0A165QUM3"/>